<dbReference type="InterPro" id="IPR036271">
    <property type="entry name" value="Tet_transcr_reg_TetR-rel_C_sf"/>
</dbReference>
<dbReference type="SUPFAM" id="SSF46689">
    <property type="entry name" value="Homeodomain-like"/>
    <property type="match status" value="1"/>
</dbReference>
<dbReference type="SUPFAM" id="SSF48498">
    <property type="entry name" value="Tetracyclin repressor-like, C-terminal domain"/>
    <property type="match status" value="1"/>
</dbReference>
<evidence type="ECO:0000313" key="1">
    <source>
        <dbReference type="EMBL" id="HIR04720.1"/>
    </source>
</evidence>
<accession>A0A9D1A493</accession>
<proteinExistence type="predicted"/>
<dbReference type="AlphaFoldDB" id="A0A9D1A493"/>
<sequence length="202" mass="23004">MPPKPKISKEMILTTVLDITRENGFEAVNARSIAGKLQCSTRPIFTCYGNMDELKAEFLDFAFTYYSQYVEEYKTSKNTEGRLLFPLSYIAFAKEETNLFRLLFINDMDLDMSEANDFYKELGNEEKAKSFSHMIGIEPERGKGIFLDLFLYSHGIAVLTATGKLSFDSCTLEKMLQNFLSAYVKEEKEEAGISYGNQSVSE</sequence>
<dbReference type="InterPro" id="IPR009057">
    <property type="entry name" value="Homeodomain-like_sf"/>
</dbReference>
<reference evidence="1" key="1">
    <citation type="submission" date="2020-10" db="EMBL/GenBank/DDBJ databases">
        <authorList>
            <person name="Gilroy R."/>
        </authorList>
    </citation>
    <scope>NUCLEOTIDE SEQUENCE</scope>
    <source>
        <strain evidence="1">CHK180-2868</strain>
    </source>
</reference>
<protein>
    <submittedName>
        <fullName evidence="1">TetR/AcrR family transcriptional regulator</fullName>
    </submittedName>
</protein>
<evidence type="ECO:0000313" key="2">
    <source>
        <dbReference type="Proteomes" id="UP000824250"/>
    </source>
</evidence>
<organism evidence="1 2">
    <name type="scientific">Candidatus Copromonas faecavium</name>
    <name type="common">nom. illeg.</name>
    <dbReference type="NCBI Taxonomy" id="2840740"/>
    <lineage>
        <taxon>Bacteria</taxon>
        <taxon>Bacillati</taxon>
        <taxon>Bacillota</taxon>
        <taxon>Clostridia</taxon>
        <taxon>Lachnospirales</taxon>
        <taxon>Lachnospiraceae</taxon>
        <taxon>Candidatus Copromonas (nom. illeg.)</taxon>
    </lineage>
</organism>
<gene>
    <name evidence="1" type="ORF">IAB28_01955</name>
</gene>
<reference evidence="1" key="2">
    <citation type="journal article" date="2021" name="PeerJ">
        <title>Extensive microbial diversity within the chicken gut microbiome revealed by metagenomics and culture.</title>
        <authorList>
            <person name="Gilroy R."/>
            <person name="Ravi A."/>
            <person name="Getino M."/>
            <person name="Pursley I."/>
            <person name="Horton D.L."/>
            <person name="Alikhan N.F."/>
            <person name="Baker D."/>
            <person name="Gharbi K."/>
            <person name="Hall N."/>
            <person name="Watson M."/>
            <person name="Adriaenssens E.M."/>
            <person name="Foster-Nyarko E."/>
            <person name="Jarju S."/>
            <person name="Secka A."/>
            <person name="Antonio M."/>
            <person name="Oren A."/>
            <person name="Chaudhuri R.R."/>
            <person name="La Ragione R."/>
            <person name="Hildebrand F."/>
            <person name="Pallen M.J."/>
        </authorList>
    </citation>
    <scope>NUCLEOTIDE SEQUENCE</scope>
    <source>
        <strain evidence="1">CHK180-2868</strain>
    </source>
</reference>
<dbReference type="EMBL" id="DVGC01000007">
    <property type="protein sequence ID" value="HIR04720.1"/>
    <property type="molecule type" value="Genomic_DNA"/>
</dbReference>
<name>A0A9D1A493_9FIRM</name>
<dbReference type="Gene3D" id="1.10.357.10">
    <property type="entry name" value="Tetracycline Repressor, domain 2"/>
    <property type="match status" value="1"/>
</dbReference>
<dbReference type="Proteomes" id="UP000824250">
    <property type="component" value="Unassembled WGS sequence"/>
</dbReference>
<comment type="caution">
    <text evidence="1">The sequence shown here is derived from an EMBL/GenBank/DDBJ whole genome shotgun (WGS) entry which is preliminary data.</text>
</comment>